<reference evidence="5" key="1">
    <citation type="journal article" date="2019" name="Int. J. Syst. Evol. Microbiol.">
        <title>The Global Catalogue of Microorganisms (GCM) 10K type strain sequencing project: providing services to taxonomists for standard genome sequencing and annotation.</title>
        <authorList>
            <consortium name="The Broad Institute Genomics Platform"/>
            <consortium name="The Broad Institute Genome Sequencing Center for Infectious Disease"/>
            <person name="Wu L."/>
            <person name="Ma J."/>
        </authorList>
    </citation>
    <scope>NUCLEOTIDE SEQUENCE [LARGE SCALE GENOMIC DNA]</scope>
    <source>
        <strain evidence="5">CCUG 49571</strain>
    </source>
</reference>
<evidence type="ECO:0000256" key="1">
    <source>
        <dbReference type="ARBA" id="ARBA00010211"/>
    </source>
</evidence>
<dbReference type="InterPro" id="IPR011234">
    <property type="entry name" value="Fumarylacetoacetase-like_C"/>
</dbReference>
<protein>
    <submittedName>
        <fullName evidence="4">Fumarylacetoacetate hydrolase family protein</fullName>
    </submittedName>
</protein>
<evidence type="ECO:0000259" key="3">
    <source>
        <dbReference type="Pfam" id="PF01557"/>
    </source>
</evidence>
<dbReference type="RefSeq" id="WP_378093114.1">
    <property type="nucleotide sequence ID" value="NZ_JBHSEP010000002.1"/>
</dbReference>
<dbReference type="PANTHER" id="PTHR42796">
    <property type="entry name" value="FUMARYLACETOACETATE HYDROLASE DOMAIN-CONTAINING PROTEIN 2A-RELATED"/>
    <property type="match status" value="1"/>
</dbReference>
<keyword evidence="2" id="KW-0479">Metal-binding</keyword>
<dbReference type="PANTHER" id="PTHR42796:SF4">
    <property type="entry name" value="FUMARYLACETOACETATE HYDROLASE DOMAIN-CONTAINING PROTEIN 2A"/>
    <property type="match status" value="1"/>
</dbReference>
<proteinExistence type="inferred from homology"/>
<feature type="domain" description="Fumarylacetoacetase-like C-terminal" evidence="3">
    <location>
        <begin position="90"/>
        <end position="297"/>
    </location>
</feature>
<dbReference type="Pfam" id="PF01557">
    <property type="entry name" value="FAA_hydrolase"/>
    <property type="match status" value="1"/>
</dbReference>
<comment type="caution">
    <text evidence="4">The sequence shown here is derived from an EMBL/GenBank/DDBJ whole genome shotgun (WGS) entry which is preliminary data.</text>
</comment>
<dbReference type="Gene3D" id="3.90.850.10">
    <property type="entry name" value="Fumarylacetoacetase-like, C-terminal domain"/>
    <property type="match status" value="1"/>
</dbReference>
<dbReference type="Proteomes" id="UP001596028">
    <property type="component" value="Unassembled WGS sequence"/>
</dbReference>
<keyword evidence="4" id="KW-0378">Hydrolase</keyword>
<evidence type="ECO:0000313" key="4">
    <source>
        <dbReference type="EMBL" id="MFC4597679.1"/>
    </source>
</evidence>
<sequence length="299" mass="32776">MKLCNVKIDGTVKLGIGREKDIVLVERALKHFPADGLAANLSDLLAGGEESVRKLDDYRRNLLEFGTLPDGCAIETDKAEFAPCVTNPGKLICIGLNYIKHAEESGLPVPVTPVVFSKFGNALAAHGDPIPLHGQVSGEVDYEAELGIVIGRRAKNVSRAEALSHVFGYCCVNDLSARDLQMRTSQWLLGKTLDLFCPIGPYLVTSDEVGNPNDLTIRCEVNGEVRQHSHTSDMVFPCDEIVSYLSRYMTLEPGDVIMTGTPEGVMFGYPEDKRVWLADGDVVTVEIEKLGRLTNRMVR</sequence>
<dbReference type="InterPro" id="IPR036663">
    <property type="entry name" value="Fumarylacetoacetase_C_sf"/>
</dbReference>
<dbReference type="InterPro" id="IPR051121">
    <property type="entry name" value="FAH"/>
</dbReference>
<dbReference type="SUPFAM" id="SSF56529">
    <property type="entry name" value="FAH"/>
    <property type="match status" value="1"/>
</dbReference>
<keyword evidence="5" id="KW-1185">Reference proteome</keyword>
<evidence type="ECO:0000256" key="2">
    <source>
        <dbReference type="ARBA" id="ARBA00022723"/>
    </source>
</evidence>
<comment type="similarity">
    <text evidence="1">Belongs to the FAH family.</text>
</comment>
<dbReference type="GO" id="GO:0016787">
    <property type="term" value="F:hydrolase activity"/>
    <property type="evidence" value="ECO:0007669"/>
    <property type="project" value="UniProtKB-KW"/>
</dbReference>
<evidence type="ECO:0000313" key="5">
    <source>
        <dbReference type="Proteomes" id="UP001596028"/>
    </source>
</evidence>
<organism evidence="4 5">
    <name type="scientific">Cohnella hongkongensis</name>
    <dbReference type="NCBI Taxonomy" id="178337"/>
    <lineage>
        <taxon>Bacteria</taxon>
        <taxon>Bacillati</taxon>
        <taxon>Bacillota</taxon>
        <taxon>Bacilli</taxon>
        <taxon>Bacillales</taxon>
        <taxon>Paenibacillaceae</taxon>
        <taxon>Cohnella</taxon>
    </lineage>
</organism>
<dbReference type="EMBL" id="JBHSEP010000002">
    <property type="protein sequence ID" value="MFC4597679.1"/>
    <property type="molecule type" value="Genomic_DNA"/>
</dbReference>
<gene>
    <name evidence="4" type="ORF">ACFO3S_05465</name>
</gene>
<accession>A0ABV9F913</accession>
<name>A0ABV9F913_9BACL</name>